<dbReference type="AlphaFoldDB" id="A0A9X3AW96"/>
<proteinExistence type="predicted"/>
<dbReference type="Proteomes" id="UP001155604">
    <property type="component" value="Unassembled WGS sequence"/>
</dbReference>
<accession>A0A9X3AW96</accession>
<dbReference type="EMBL" id="JAMTCC010000078">
    <property type="protein sequence ID" value="MCT7948046.1"/>
    <property type="molecule type" value="Genomic_DNA"/>
</dbReference>
<keyword evidence="4" id="KW-1185">Reference proteome</keyword>
<dbReference type="SMART" id="SM00530">
    <property type="entry name" value="HTH_XRE"/>
    <property type="match status" value="1"/>
</dbReference>
<evidence type="ECO:0000313" key="3">
    <source>
        <dbReference type="EMBL" id="MCT7948046.1"/>
    </source>
</evidence>
<comment type="caution">
    <text evidence="3">The sequence shown here is derived from an EMBL/GenBank/DDBJ whole genome shotgun (WGS) entry which is preliminary data.</text>
</comment>
<dbReference type="PROSITE" id="PS50943">
    <property type="entry name" value="HTH_CROC1"/>
    <property type="match status" value="1"/>
</dbReference>
<evidence type="ECO:0000256" key="1">
    <source>
        <dbReference type="SAM" id="MobiDB-lite"/>
    </source>
</evidence>
<dbReference type="Gene3D" id="1.10.260.40">
    <property type="entry name" value="lambda repressor-like DNA-binding domains"/>
    <property type="match status" value="1"/>
</dbReference>
<dbReference type="GO" id="GO:0003677">
    <property type="term" value="F:DNA binding"/>
    <property type="evidence" value="ECO:0007669"/>
    <property type="project" value="InterPro"/>
</dbReference>
<protein>
    <submittedName>
        <fullName evidence="3">Helix-turn-helix domain-containing protein</fullName>
    </submittedName>
</protein>
<feature type="compositionally biased region" description="Polar residues" evidence="1">
    <location>
        <begin position="90"/>
        <end position="100"/>
    </location>
</feature>
<feature type="region of interest" description="Disordered" evidence="1">
    <location>
        <begin position="83"/>
        <end position="115"/>
    </location>
</feature>
<gene>
    <name evidence="3" type="ORF">NE536_22120</name>
</gene>
<feature type="compositionally biased region" description="Basic and acidic residues" evidence="1">
    <location>
        <begin position="103"/>
        <end position="115"/>
    </location>
</feature>
<name>A0A9X3AW96_9GAMM</name>
<reference evidence="3" key="1">
    <citation type="journal article" date="2023" name="Int. J. Syst. Evol. Microbiol.">
        <title>&lt;i&gt;Shewanella septentrionalis&lt;/i&gt; sp. nov. and &lt;i&gt;Shewanella holmiensis&lt;/i&gt; sp. nov., isolated from Baltic Sea water and sediments.</title>
        <authorList>
            <person name="Martin-Rodriguez A.J."/>
            <person name="Thorell K."/>
            <person name="Joffre E."/>
            <person name="Jensie-Markopoulos S."/>
            <person name="Moore E.R.B."/>
            <person name="Sjoling A."/>
        </authorList>
    </citation>
    <scope>NUCLEOTIDE SEQUENCE</scope>
    <source>
        <strain evidence="3">SP1W3</strain>
    </source>
</reference>
<dbReference type="CDD" id="cd00093">
    <property type="entry name" value="HTH_XRE"/>
    <property type="match status" value="1"/>
</dbReference>
<dbReference type="InterPro" id="IPR001387">
    <property type="entry name" value="Cro/C1-type_HTH"/>
</dbReference>
<sequence length="115" mass="13123">MKHLSELATELKHYREQLALSQKDMLLNIGMSQQQYQRIESGSDTRLSTLLRVLEGLNLEMMIVPKQHISAVKALINQATLEPEIDRHSPNNLTTETGTSWDKVLHSVDDKEDNL</sequence>
<dbReference type="RefSeq" id="WP_261274038.1">
    <property type="nucleotide sequence ID" value="NZ_JAMTCC010000078.1"/>
</dbReference>
<dbReference type="SUPFAM" id="SSF47413">
    <property type="entry name" value="lambda repressor-like DNA-binding domains"/>
    <property type="match status" value="1"/>
</dbReference>
<evidence type="ECO:0000313" key="4">
    <source>
        <dbReference type="Proteomes" id="UP001155604"/>
    </source>
</evidence>
<feature type="domain" description="HTH cro/C1-type" evidence="2">
    <location>
        <begin position="11"/>
        <end position="64"/>
    </location>
</feature>
<organism evidence="3 4">
    <name type="scientific">Shewanella septentrionalis</name>
    <dbReference type="NCBI Taxonomy" id="2952223"/>
    <lineage>
        <taxon>Bacteria</taxon>
        <taxon>Pseudomonadati</taxon>
        <taxon>Pseudomonadota</taxon>
        <taxon>Gammaproteobacteria</taxon>
        <taxon>Alteromonadales</taxon>
        <taxon>Shewanellaceae</taxon>
        <taxon>Shewanella</taxon>
    </lineage>
</organism>
<dbReference type="Pfam" id="PF01381">
    <property type="entry name" value="HTH_3"/>
    <property type="match status" value="1"/>
</dbReference>
<dbReference type="InterPro" id="IPR010982">
    <property type="entry name" value="Lambda_DNA-bd_dom_sf"/>
</dbReference>
<evidence type="ECO:0000259" key="2">
    <source>
        <dbReference type="PROSITE" id="PS50943"/>
    </source>
</evidence>